<name>A0AA50ACU7_9VIRU</name>
<dbReference type="PANTHER" id="PTHR36180">
    <property type="entry name" value="DNA-BINDING PROTEIN-RELATED-RELATED"/>
    <property type="match status" value="1"/>
</dbReference>
<dbReference type="EMBL" id="OQ890312">
    <property type="protein sequence ID" value="WLJ25522.1"/>
    <property type="molecule type" value="Genomic_DNA"/>
</dbReference>
<proteinExistence type="predicted"/>
<sequence>MGELIPIHSNDGAQAVMGRDLHAFLEIQSNYTTWVARLIEKYGFIAGQDFISKMEESSGGRPSENHVLTLDMAKEISMVQNNDKGRQARRYFIECERRAKEPAELSPEELMARAIKVADNTIKELEAKTRELEPAAKSWTYLAAPGGDYSVAGAAKTLSRDPNISIGRNKLFDFMREQRWIFRTSGKRAHWEAYQDKGINTGRLVHKLSSPFMNDKTGEWEQPAPTIRITPKGLHELHKLLGGSEQAQLAVV</sequence>
<accession>A0AA50ACU7</accession>
<evidence type="ECO:0000313" key="3">
    <source>
        <dbReference type="EMBL" id="WLJ25522.1"/>
    </source>
</evidence>
<evidence type="ECO:0000259" key="2">
    <source>
        <dbReference type="Pfam" id="PF08346"/>
    </source>
</evidence>
<evidence type="ECO:0000259" key="1">
    <source>
        <dbReference type="Pfam" id="PF03374"/>
    </source>
</evidence>
<dbReference type="Pfam" id="PF08346">
    <property type="entry name" value="AntA"/>
    <property type="match status" value="1"/>
</dbReference>
<protein>
    <submittedName>
        <fullName evidence="3">Anti-repressor protein</fullName>
    </submittedName>
</protein>
<dbReference type="PANTHER" id="PTHR36180:SF1">
    <property type="entry name" value="ANTA_ANTB ANTIREPRESSOR DOMAIN-CONTAINING PROTEIN"/>
    <property type="match status" value="1"/>
</dbReference>
<feature type="domain" description="Antirepressor protein C-terminal" evidence="1">
    <location>
        <begin position="126"/>
        <end position="242"/>
    </location>
</feature>
<reference evidence="3" key="1">
    <citation type="submission" date="2023-04" db="EMBL/GenBank/DDBJ databases">
        <title>The human skin virome in hidradenitis suppurativa patients.</title>
        <authorList>
            <person name="Jansen D."/>
        </authorList>
    </citation>
    <scope>NUCLEOTIDE SEQUENCE</scope>
    <source>
        <strain evidence="3">VC1_JansenPhageB</strain>
    </source>
</reference>
<dbReference type="GO" id="GO:0003677">
    <property type="term" value="F:DNA binding"/>
    <property type="evidence" value="ECO:0007669"/>
    <property type="project" value="InterPro"/>
</dbReference>
<dbReference type="Pfam" id="PF03374">
    <property type="entry name" value="ANT"/>
    <property type="match status" value="1"/>
</dbReference>
<feature type="domain" description="AntA/AntB antirepressor" evidence="2">
    <location>
        <begin position="16"/>
        <end position="82"/>
    </location>
</feature>
<organism evidence="3">
    <name type="scientific">Actinobacteria phage HS02</name>
    <dbReference type="NCBI Taxonomy" id="3056388"/>
    <lineage>
        <taxon>Viruses</taxon>
    </lineage>
</organism>
<dbReference type="InterPro" id="IPR013557">
    <property type="entry name" value="AntA/B_antirep"/>
</dbReference>
<dbReference type="InterPro" id="IPR005039">
    <property type="entry name" value="Ant_C"/>
</dbReference>